<organism evidence="1">
    <name type="scientific">human gut metagenome</name>
    <dbReference type="NCBI Taxonomy" id="408170"/>
    <lineage>
        <taxon>unclassified sequences</taxon>
        <taxon>metagenomes</taxon>
        <taxon>organismal metagenomes</taxon>
    </lineage>
</organism>
<dbReference type="AlphaFoldDB" id="W1XBV6"/>
<accession>W1XBV6</accession>
<sequence>SKSFVSNSAKASVKVGLAAMVLTCGSGLISGVDAAPNRGLSLAPGEGHNDGGFTYLYPGQNSPYIQMYDYKTP</sequence>
<feature type="non-terminal residue" evidence="1">
    <location>
        <position position="73"/>
    </location>
</feature>
<dbReference type="EMBL" id="AZMM01016858">
    <property type="protein sequence ID" value="ETJ27822.1"/>
    <property type="molecule type" value="Genomic_DNA"/>
</dbReference>
<evidence type="ECO:0000313" key="1">
    <source>
        <dbReference type="EMBL" id="ETJ27822.1"/>
    </source>
</evidence>
<feature type="non-terminal residue" evidence="1">
    <location>
        <position position="1"/>
    </location>
</feature>
<protein>
    <submittedName>
        <fullName evidence="1">Hep/Hag repeat protein</fullName>
    </submittedName>
</protein>
<name>W1XBV6_9ZZZZ</name>
<gene>
    <name evidence="1" type="ORF">Q604_UNBC16858G0001</name>
</gene>
<proteinExistence type="predicted"/>
<reference evidence="1" key="1">
    <citation type="submission" date="2013-12" db="EMBL/GenBank/DDBJ databases">
        <title>A Varibaculum cambriense genome reconstructed from a premature infant gut community with otherwise low bacterial novelty that shifts toward anaerobic metabolism during the third week of life.</title>
        <authorList>
            <person name="Brown C.T."/>
            <person name="Sharon I."/>
            <person name="Thomas B.C."/>
            <person name="Castelle C.J."/>
            <person name="Morowitz M.J."/>
            <person name="Banfield J.F."/>
        </authorList>
    </citation>
    <scope>NUCLEOTIDE SEQUENCE</scope>
</reference>
<comment type="caution">
    <text evidence="1">The sequence shown here is derived from an EMBL/GenBank/DDBJ whole genome shotgun (WGS) entry which is preliminary data.</text>
</comment>